<comment type="caution">
    <text evidence="1">The sequence shown here is derived from an EMBL/GenBank/DDBJ whole genome shotgun (WGS) entry which is preliminary data.</text>
</comment>
<accession>A0AAW2EI14</accession>
<sequence length="294" mass="33216">MPCDGDNPNCDRRRELLAQLKCLISSMDQKKPCEWDETPRAPTVCCVTEYTPPCCVPVKPCKSFEFRASVMHRCICIKRNGLQDRCMMWDCMGRPECMTKLYPVCGPGRAALMKLTDLGDEEIALQKFYCADRAREAALAAYCRLVSNKTYQKEFSPCNKSNEAFCGSITPVARNNMLNATNYNLDSGDRRSVDCSSLYRLNTPPSYVLQSCNIRCHFAVQSARDSDGYISGKRDLTNFAGGQIAHGLTKHFGCPRHCDKRQSSCKPFLYKQSHLEYSLLPRSSGNIKRVFCIK</sequence>
<dbReference type="Proteomes" id="UP001430953">
    <property type="component" value="Unassembled WGS sequence"/>
</dbReference>
<gene>
    <name evidence="1" type="ORF">PUN28_018355</name>
</gene>
<reference evidence="1 2" key="1">
    <citation type="submission" date="2023-03" db="EMBL/GenBank/DDBJ databases">
        <title>High recombination rates correlate with genetic variation in Cardiocondyla obscurior ants.</title>
        <authorList>
            <person name="Errbii M."/>
        </authorList>
    </citation>
    <scope>NUCLEOTIDE SEQUENCE [LARGE SCALE GENOMIC DNA]</scope>
    <source>
        <strain evidence="1">Alpha-2009</strain>
        <tissue evidence="1">Whole body</tissue>
    </source>
</reference>
<evidence type="ECO:0000313" key="2">
    <source>
        <dbReference type="Proteomes" id="UP001430953"/>
    </source>
</evidence>
<proteinExistence type="predicted"/>
<dbReference type="AlphaFoldDB" id="A0AAW2EI14"/>
<dbReference type="EMBL" id="JADYXP020000022">
    <property type="protein sequence ID" value="KAL0102993.1"/>
    <property type="molecule type" value="Genomic_DNA"/>
</dbReference>
<name>A0AAW2EI14_9HYME</name>
<organism evidence="1 2">
    <name type="scientific">Cardiocondyla obscurior</name>
    <dbReference type="NCBI Taxonomy" id="286306"/>
    <lineage>
        <taxon>Eukaryota</taxon>
        <taxon>Metazoa</taxon>
        <taxon>Ecdysozoa</taxon>
        <taxon>Arthropoda</taxon>
        <taxon>Hexapoda</taxon>
        <taxon>Insecta</taxon>
        <taxon>Pterygota</taxon>
        <taxon>Neoptera</taxon>
        <taxon>Endopterygota</taxon>
        <taxon>Hymenoptera</taxon>
        <taxon>Apocrita</taxon>
        <taxon>Aculeata</taxon>
        <taxon>Formicoidea</taxon>
        <taxon>Formicidae</taxon>
        <taxon>Myrmicinae</taxon>
        <taxon>Cardiocondyla</taxon>
    </lineage>
</organism>
<protein>
    <submittedName>
        <fullName evidence="1">Uncharacterized protein</fullName>
    </submittedName>
</protein>
<evidence type="ECO:0000313" key="1">
    <source>
        <dbReference type="EMBL" id="KAL0102993.1"/>
    </source>
</evidence>
<keyword evidence="2" id="KW-1185">Reference proteome</keyword>